<evidence type="ECO:0000256" key="2">
    <source>
        <dbReference type="ARBA" id="ARBA00009784"/>
    </source>
</evidence>
<feature type="transmembrane region" description="Helical" evidence="8">
    <location>
        <begin position="188"/>
        <end position="213"/>
    </location>
</feature>
<evidence type="ECO:0000256" key="1">
    <source>
        <dbReference type="ARBA" id="ARBA00004429"/>
    </source>
</evidence>
<dbReference type="EMBL" id="JAAGBB010000009">
    <property type="protein sequence ID" value="MBR0664616.1"/>
    <property type="molecule type" value="Genomic_DNA"/>
</dbReference>
<feature type="transmembrane region" description="Helical" evidence="8">
    <location>
        <begin position="145"/>
        <end position="167"/>
    </location>
</feature>
<keyword evidence="7 8" id="KW-0472">Membrane</keyword>
<name>A0ABS5EWG0_9PROT</name>
<dbReference type="PANTHER" id="PTHR33508:SF2">
    <property type="entry name" value="UPF0056 INNER MEMBRANE PROTEIN MARC"/>
    <property type="match status" value="1"/>
</dbReference>
<keyword evidence="4" id="KW-0997">Cell inner membrane</keyword>
<proteinExistence type="inferred from homology"/>
<keyword evidence="10" id="KW-1185">Reference proteome</keyword>
<evidence type="ECO:0000256" key="4">
    <source>
        <dbReference type="ARBA" id="ARBA00022519"/>
    </source>
</evidence>
<comment type="similarity">
    <text evidence="2 8">Belongs to the UPF0056 (MarC) family.</text>
</comment>
<evidence type="ECO:0000256" key="7">
    <source>
        <dbReference type="ARBA" id="ARBA00023136"/>
    </source>
</evidence>
<organism evidence="9 10">
    <name type="scientific">Plastoroseomonas hellenica</name>
    <dbReference type="NCBI Taxonomy" id="2687306"/>
    <lineage>
        <taxon>Bacteria</taxon>
        <taxon>Pseudomonadati</taxon>
        <taxon>Pseudomonadota</taxon>
        <taxon>Alphaproteobacteria</taxon>
        <taxon>Acetobacterales</taxon>
        <taxon>Acetobacteraceae</taxon>
        <taxon>Plastoroseomonas</taxon>
    </lineage>
</organism>
<evidence type="ECO:0000256" key="8">
    <source>
        <dbReference type="RuleBase" id="RU362048"/>
    </source>
</evidence>
<protein>
    <recommendedName>
        <fullName evidence="8">UPF0056 membrane protein</fullName>
    </recommendedName>
</protein>
<comment type="caution">
    <text evidence="8">Lacks conserved residue(s) required for the propagation of feature annotation.</text>
</comment>
<gene>
    <name evidence="9" type="ORF">GXW71_09650</name>
</gene>
<keyword evidence="5 8" id="KW-0812">Transmembrane</keyword>
<accession>A0ABS5EWG0</accession>
<evidence type="ECO:0000256" key="3">
    <source>
        <dbReference type="ARBA" id="ARBA00022475"/>
    </source>
</evidence>
<evidence type="ECO:0000313" key="10">
    <source>
        <dbReference type="Proteomes" id="UP001196870"/>
    </source>
</evidence>
<keyword evidence="6 8" id="KW-1133">Transmembrane helix</keyword>
<comment type="subcellular location">
    <subcellularLocation>
        <location evidence="1">Cell inner membrane</location>
        <topology evidence="1">Multi-pass membrane protein</topology>
    </subcellularLocation>
    <subcellularLocation>
        <location evidence="8">Cell membrane</location>
        <topology evidence="8">Multi-pass membrane protein</topology>
    </subcellularLocation>
</comment>
<evidence type="ECO:0000256" key="6">
    <source>
        <dbReference type="ARBA" id="ARBA00022989"/>
    </source>
</evidence>
<dbReference type="PANTHER" id="PTHR33508">
    <property type="entry name" value="UPF0056 MEMBRANE PROTEIN YHCE"/>
    <property type="match status" value="1"/>
</dbReference>
<dbReference type="InterPro" id="IPR002771">
    <property type="entry name" value="Multi_antbiot-R_MarC"/>
</dbReference>
<comment type="caution">
    <text evidence="9">The sequence shown here is derived from an EMBL/GenBank/DDBJ whole genome shotgun (WGS) entry which is preliminary data.</text>
</comment>
<evidence type="ECO:0000256" key="5">
    <source>
        <dbReference type="ARBA" id="ARBA00022692"/>
    </source>
</evidence>
<evidence type="ECO:0000313" key="9">
    <source>
        <dbReference type="EMBL" id="MBR0664616.1"/>
    </source>
</evidence>
<feature type="transmembrane region" description="Helical" evidence="8">
    <location>
        <begin position="40"/>
        <end position="58"/>
    </location>
</feature>
<dbReference type="Proteomes" id="UP001196870">
    <property type="component" value="Unassembled WGS sequence"/>
</dbReference>
<sequence>MFAAFLLAFPALFSIVNPIGSALIFSQVMAHRTHDERARLARLVGSYSLAVLLVSLWAGSYVLNFFGISLGALRTAGGLLVAIRAWELLMAPEVQEERKERQAAPASADEDVAFFPLTMPFTTGPGTISVAIALGASRPESGPGLWGFFVGVTAAAVLIALLVWIAYTSADRIIALLGHSGARVVTRLVAFLLLCIGVQILSTGVQDLLMPIFQGMHPPR</sequence>
<dbReference type="Pfam" id="PF01914">
    <property type="entry name" value="MarC"/>
    <property type="match status" value="1"/>
</dbReference>
<dbReference type="RefSeq" id="WP_211852316.1">
    <property type="nucleotide sequence ID" value="NZ_JAAGBB010000009.1"/>
</dbReference>
<dbReference type="NCBIfam" id="TIGR00427">
    <property type="entry name" value="NAAT family transporter"/>
    <property type="match status" value="1"/>
</dbReference>
<keyword evidence="3" id="KW-1003">Cell membrane</keyword>
<reference evidence="10" key="1">
    <citation type="journal article" date="2021" name="Syst. Appl. Microbiol.">
        <title>Roseomonas hellenica sp. nov., isolated from roots of wild-growing Alkanna tinctoria.</title>
        <authorList>
            <person name="Rat A."/>
            <person name="Naranjo H.D."/>
            <person name="Lebbe L."/>
            <person name="Cnockaert M."/>
            <person name="Krigas N."/>
            <person name="Grigoriadou K."/>
            <person name="Maloupa E."/>
            <person name="Willems A."/>
        </authorList>
    </citation>
    <scope>NUCLEOTIDE SEQUENCE [LARGE SCALE GENOMIC DNA]</scope>
    <source>
        <strain evidence="10">LMG 31523</strain>
    </source>
</reference>